<dbReference type="CDD" id="cd01335">
    <property type="entry name" value="Radical_SAM"/>
    <property type="match status" value="1"/>
</dbReference>
<feature type="domain" description="Radical SAM core" evidence="12">
    <location>
        <begin position="123"/>
        <end position="351"/>
    </location>
</feature>
<dbReference type="InterPro" id="IPR005839">
    <property type="entry name" value="Methylthiotransferase"/>
</dbReference>
<name>A0A2N3G7B1_9ACTN</name>
<dbReference type="EMBL" id="PHEX01000010">
    <property type="protein sequence ID" value="PKQ28600.1"/>
    <property type="molecule type" value="Genomic_DNA"/>
</dbReference>
<feature type="domain" description="MTTase N-terminal" evidence="11">
    <location>
        <begin position="4"/>
        <end position="114"/>
    </location>
</feature>
<evidence type="ECO:0000313" key="14">
    <source>
        <dbReference type="Proteomes" id="UP000233654"/>
    </source>
</evidence>
<dbReference type="InterPro" id="IPR013848">
    <property type="entry name" value="Methylthiotransferase_N"/>
</dbReference>
<dbReference type="PANTHER" id="PTHR43020">
    <property type="entry name" value="CDK5 REGULATORY SUBUNIT-ASSOCIATED PROTEIN 1"/>
    <property type="match status" value="1"/>
</dbReference>
<dbReference type="InterPro" id="IPR006638">
    <property type="entry name" value="Elp3/MiaA/NifB-like_rSAM"/>
</dbReference>
<keyword evidence="5" id="KW-0949">S-adenosyl-L-methionine</keyword>
<dbReference type="InterPro" id="IPR002792">
    <property type="entry name" value="TRAM_dom"/>
</dbReference>
<dbReference type="AlphaFoldDB" id="A0A2N3G7B1"/>
<evidence type="ECO:0000256" key="4">
    <source>
        <dbReference type="ARBA" id="ARBA00022679"/>
    </source>
</evidence>
<keyword evidence="6" id="KW-0479">Metal-binding</keyword>
<dbReference type="PROSITE" id="PS50926">
    <property type="entry name" value="TRAM"/>
    <property type="match status" value="1"/>
</dbReference>
<feature type="domain" description="TRAM" evidence="10">
    <location>
        <begin position="354"/>
        <end position="417"/>
    </location>
</feature>
<protein>
    <recommendedName>
        <fullName evidence="9">tRNA-2-methylthio-N(6)-dimethylallyladenosine synthase</fullName>
        <ecNumber evidence="9">2.8.4.3</ecNumber>
    </recommendedName>
</protein>
<evidence type="ECO:0000256" key="6">
    <source>
        <dbReference type="ARBA" id="ARBA00022723"/>
    </source>
</evidence>
<evidence type="ECO:0000313" key="13">
    <source>
        <dbReference type="EMBL" id="PKQ28600.1"/>
    </source>
</evidence>
<keyword evidence="3" id="KW-0004">4Fe-4S</keyword>
<dbReference type="Proteomes" id="UP000233654">
    <property type="component" value="Unassembled WGS sequence"/>
</dbReference>
<dbReference type="InterPro" id="IPR038135">
    <property type="entry name" value="Methylthiotransferase_N_sf"/>
</dbReference>
<evidence type="ECO:0000259" key="10">
    <source>
        <dbReference type="PROSITE" id="PS50926"/>
    </source>
</evidence>
<dbReference type="Pfam" id="PF04055">
    <property type="entry name" value="Radical_SAM"/>
    <property type="match status" value="1"/>
</dbReference>
<organism evidence="13 14">
    <name type="scientific">Candidatus Anoxymicrobium japonicum</name>
    <dbReference type="NCBI Taxonomy" id="2013648"/>
    <lineage>
        <taxon>Bacteria</taxon>
        <taxon>Bacillati</taxon>
        <taxon>Actinomycetota</taxon>
        <taxon>Candidatus Geothermincolia</taxon>
        <taxon>Candidatus Geothermincolales</taxon>
        <taxon>Candidatus Anoxymicrobiaceae</taxon>
        <taxon>Candidatus Anoxymicrobium</taxon>
    </lineage>
</organism>
<keyword evidence="8" id="KW-0411">Iron-sulfur</keyword>
<keyword evidence="4" id="KW-0808">Transferase</keyword>
<reference evidence="13 14" key="1">
    <citation type="journal article" date="2017" name="ISME J.">
        <title>Potential for microbial H2 and metal transformations associated with novel bacteria and archaea in deep terrestrial subsurface sediments.</title>
        <authorList>
            <person name="Hernsdorf A.W."/>
            <person name="Amano Y."/>
            <person name="Miyakawa K."/>
            <person name="Ise K."/>
            <person name="Suzuki Y."/>
            <person name="Anantharaman K."/>
            <person name="Probst A."/>
            <person name="Burstein D."/>
            <person name="Thomas B.C."/>
            <person name="Banfield J.F."/>
        </authorList>
    </citation>
    <scope>NUCLEOTIDE SEQUENCE [LARGE SCALE GENOMIC DNA]</scope>
    <source>
        <strain evidence="13">HGW-Actinobacteria-3</strain>
    </source>
</reference>
<dbReference type="InterPro" id="IPR058240">
    <property type="entry name" value="rSAM_sf"/>
</dbReference>
<dbReference type="GO" id="GO:0046872">
    <property type="term" value="F:metal ion binding"/>
    <property type="evidence" value="ECO:0007669"/>
    <property type="project" value="UniProtKB-KW"/>
</dbReference>
<dbReference type="SFLD" id="SFLDG01082">
    <property type="entry name" value="B12-binding_domain_containing"/>
    <property type="match status" value="1"/>
</dbReference>
<dbReference type="SMART" id="SM00729">
    <property type="entry name" value="Elp3"/>
    <property type="match status" value="1"/>
</dbReference>
<evidence type="ECO:0000259" key="12">
    <source>
        <dbReference type="PROSITE" id="PS51918"/>
    </source>
</evidence>
<comment type="caution">
    <text evidence="13">The sequence shown here is derived from an EMBL/GenBank/DDBJ whole genome shotgun (WGS) entry which is preliminary data.</text>
</comment>
<sequence length="421" mass="45379">MDERTYRVTTLGCRVNRADSIAIEKELTRRGYRRAAEHSVPDIWIVNTCAVTGEGMKKSRKVARRCAASGAKVIVTGCGVDFQPSSFQVDGVDSLVPNREKHALVSSCCDVTTEDAPDVVWSPEELVRAPVKVQDGCSRFCAYCVVPFLRPEPSSRTIGEVVEDVRVLEASGAGEVILCGIDLGSYSDPSTGARLDALVEAVSSAAGKMWVRLSSIELSDVSDGLVRLMREGAVCGHLHVPLQSGDAGVLEAMGRGYTPGEFARRVREIVSAFPEISITSDVMVGFPGEDDKAFENSLALVEDLAFWRLHVFKYSRRRGTRAFEFGDPVLSAEKARRAIAMRDLARAAAERFHASQVGRIIPVLVEGVIESEPGKLFGRAKSFAGAVFDGDPALIGSVTGVRVTSSGPEGVRGVMEKVRGQ</sequence>
<dbReference type="Gene3D" id="3.80.30.20">
    <property type="entry name" value="tm_1862 like domain"/>
    <property type="match status" value="1"/>
</dbReference>
<comment type="cofactor">
    <cofactor evidence="1">
        <name>[4Fe-4S] cluster</name>
        <dbReference type="ChEBI" id="CHEBI:49883"/>
    </cofactor>
</comment>
<dbReference type="EC" id="2.8.4.3" evidence="9"/>
<evidence type="ECO:0000256" key="8">
    <source>
        <dbReference type="ARBA" id="ARBA00023014"/>
    </source>
</evidence>
<comment type="function">
    <text evidence="2">Catalyzes the methylthiolation of N6-(dimethylallyl)adenosine (i(6)A), leading to the formation of 2-methylthio-N6-(dimethylallyl)adenosine (ms(2)i(6)A) at position 37 in tRNAs that read codons beginning with uridine.</text>
</comment>
<dbReference type="SFLD" id="SFLDS00029">
    <property type="entry name" value="Radical_SAM"/>
    <property type="match status" value="1"/>
</dbReference>
<dbReference type="InterPro" id="IPR007197">
    <property type="entry name" value="rSAM"/>
</dbReference>
<dbReference type="PANTHER" id="PTHR43020:SF2">
    <property type="entry name" value="MITOCHONDRIAL TRNA METHYLTHIOTRANSFERASE CDK5RAP1"/>
    <property type="match status" value="1"/>
</dbReference>
<evidence type="ECO:0000259" key="11">
    <source>
        <dbReference type="PROSITE" id="PS51449"/>
    </source>
</evidence>
<keyword evidence="7" id="KW-0408">Iron</keyword>
<dbReference type="GO" id="GO:0035597">
    <property type="term" value="F:tRNA-2-methylthio-N(6)-dimethylallyladenosine(37) synthase activity"/>
    <property type="evidence" value="ECO:0007669"/>
    <property type="project" value="UniProtKB-EC"/>
</dbReference>
<dbReference type="InterPro" id="IPR023404">
    <property type="entry name" value="rSAM_horseshoe"/>
</dbReference>
<evidence type="ECO:0000256" key="5">
    <source>
        <dbReference type="ARBA" id="ARBA00022691"/>
    </source>
</evidence>
<dbReference type="PROSITE" id="PS51918">
    <property type="entry name" value="RADICAL_SAM"/>
    <property type="match status" value="1"/>
</dbReference>
<dbReference type="PROSITE" id="PS51449">
    <property type="entry name" value="MTTASE_N"/>
    <property type="match status" value="1"/>
</dbReference>
<evidence type="ECO:0000256" key="3">
    <source>
        <dbReference type="ARBA" id="ARBA00022485"/>
    </source>
</evidence>
<evidence type="ECO:0000256" key="9">
    <source>
        <dbReference type="ARBA" id="ARBA00033765"/>
    </source>
</evidence>
<dbReference type="Gene3D" id="3.40.50.12160">
    <property type="entry name" value="Methylthiotransferase, N-terminal domain"/>
    <property type="match status" value="1"/>
</dbReference>
<gene>
    <name evidence="13" type="ORF">CVT63_01770</name>
</gene>
<evidence type="ECO:0000256" key="2">
    <source>
        <dbReference type="ARBA" id="ARBA00003234"/>
    </source>
</evidence>
<accession>A0A2N3G7B1</accession>
<evidence type="ECO:0000256" key="7">
    <source>
        <dbReference type="ARBA" id="ARBA00023004"/>
    </source>
</evidence>
<evidence type="ECO:0000256" key="1">
    <source>
        <dbReference type="ARBA" id="ARBA00001966"/>
    </source>
</evidence>
<proteinExistence type="predicted"/>
<dbReference type="GO" id="GO:0051539">
    <property type="term" value="F:4 iron, 4 sulfur cluster binding"/>
    <property type="evidence" value="ECO:0007669"/>
    <property type="project" value="UniProtKB-KW"/>
</dbReference>
<dbReference type="SUPFAM" id="SSF102114">
    <property type="entry name" value="Radical SAM enzymes"/>
    <property type="match status" value="1"/>
</dbReference>
<dbReference type="NCBIfam" id="TIGR00089">
    <property type="entry name" value="MiaB/RimO family radical SAM methylthiotransferase"/>
    <property type="match status" value="1"/>
</dbReference>
<dbReference type="Pfam" id="PF00919">
    <property type="entry name" value="UPF0004"/>
    <property type="match status" value="1"/>
</dbReference>